<evidence type="ECO:0000256" key="5">
    <source>
        <dbReference type="SAM" id="Phobius"/>
    </source>
</evidence>
<keyword evidence="4 5" id="KW-0472">Membrane</keyword>
<gene>
    <name evidence="7" type="ORF">LDC_1698</name>
</gene>
<dbReference type="Pfam" id="PF05154">
    <property type="entry name" value="TM2"/>
    <property type="match status" value="1"/>
</dbReference>
<dbReference type="InterPro" id="IPR007829">
    <property type="entry name" value="TM2"/>
</dbReference>
<evidence type="ECO:0000256" key="1">
    <source>
        <dbReference type="ARBA" id="ARBA00004141"/>
    </source>
</evidence>
<evidence type="ECO:0000256" key="3">
    <source>
        <dbReference type="ARBA" id="ARBA00022989"/>
    </source>
</evidence>
<reference evidence="7" key="2">
    <citation type="journal article" date="2011" name="Microb. Ecol.">
        <title>Taxonomic and Functional Metagenomic Profiling of the Microbial Community in the Anoxic Sediment of a Sub-saline Shallow Lake (Laguna de Carrizo, Central Spain).</title>
        <authorList>
            <person name="Ferrer M."/>
            <person name="Guazzaroni M.E."/>
            <person name="Richter M."/>
            <person name="Garcia-Salamanca A."/>
            <person name="Yarza P."/>
            <person name="Suarez-Suarez A."/>
            <person name="Solano J."/>
            <person name="Alcaide M."/>
            <person name="van Dillewijn P."/>
            <person name="Molina-Henares M.A."/>
            <person name="Lopez-Cortes N."/>
            <person name="Al-Ramahi Y."/>
            <person name="Guerrero C."/>
            <person name="Acosta A."/>
            <person name="de Eugenio L.I."/>
            <person name="Martinez V."/>
            <person name="Marques S."/>
            <person name="Rojo F."/>
            <person name="Santero E."/>
            <person name="Genilloud O."/>
            <person name="Perez-Perez J."/>
            <person name="Rossello-Mora R."/>
            <person name="Ramos J.L."/>
        </authorList>
    </citation>
    <scope>NUCLEOTIDE SEQUENCE</scope>
</reference>
<evidence type="ECO:0000259" key="6">
    <source>
        <dbReference type="Pfam" id="PF05154"/>
    </source>
</evidence>
<comment type="subcellular location">
    <subcellularLocation>
        <location evidence="1">Membrane</location>
        <topology evidence="1">Multi-pass membrane protein</topology>
    </subcellularLocation>
</comment>
<organism evidence="7">
    <name type="scientific">sediment metagenome</name>
    <dbReference type="NCBI Taxonomy" id="749907"/>
    <lineage>
        <taxon>unclassified sequences</taxon>
        <taxon>metagenomes</taxon>
        <taxon>ecological metagenomes</taxon>
    </lineage>
</organism>
<evidence type="ECO:0000256" key="2">
    <source>
        <dbReference type="ARBA" id="ARBA00022692"/>
    </source>
</evidence>
<sequence length="129" mass="14837">LVLSLSVFGNNYRVDDKQLDAIFNNGTEISLIDFNFMTPGTSSPTFITNERVNNDALISWIICWVVGEFGVHRHYLGTKPTMWAIYTFTVCGIFGIVPFVDWWVLLIDGIINDNISAYQNNEKFFMWLK</sequence>
<feature type="domain" description="TM2" evidence="6">
    <location>
        <begin position="55"/>
        <end position="103"/>
    </location>
</feature>
<dbReference type="GO" id="GO:0016020">
    <property type="term" value="C:membrane"/>
    <property type="evidence" value="ECO:0007669"/>
    <property type="project" value="UniProtKB-SubCell"/>
</dbReference>
<evidence type="ECO:0000256" key="4">
    <source>
        <dbReference type="ARBA" id="ARBA00023136"/>
    </source>
</evidence>
<dbReference type="AlphaFoldDB" id="D9PJI9"/>
<keyword evidence="2 5" id="KW-0812">Transmembrane</keyword>
<evidence type="ECO:0000313" key="7">
    <source>
        <dbReference type="EMBL" id="EFK96281.1"/>
    </source>
</evidence>
<keyword evidence="3 5" id="KW-1133">Transmembrane helix</keyword>
<reference evidence="7" key="1">
    <citation type="submission" date="2010-07" db="EMBL/GenBank/DDBJ databases">
        <authorList>
            <consortium name="CONSOLIDER consortium CSD2007-00005"/>
            <person name="Guazzaroni M.-E."/>
            <person name="Richter M."/>
            <person name="Garcia-Salamanca A."/>
            <person name="Yarza P."/>
            <person name="Ferrer M."/>
        </authorList>
    </citation>
    <scope>NUCLEOTIDE SEQUENCE</scope>
</reference>
<protein>
    <recommendedName>
        <fullName evidence="6">TM2 domain-containing protein</fullName>
    </recommendedName>
</protein>
<comment type="caution">
    <text evidence="7">The sequence shown here is derived from an EMBL/GenBank/DDBJ whole genome shotgun (WGS) entry which is preliminary data.</text>
</comment>
<feature type="non-terminal residue" evidence="7">
    <location>
        <position position="1"/>
    </location>
</feature>
<accession>D9PJI9</accession>
<dbReference type="EMBL" id="ADZX01000523">
    <property type="protein sequence ID" value="EFK96281.1"/>
    <property type="molecule type" value="Genomic_DNA"/>
</dbReference>
<proteinExistence type="predicted"/>
<name>D9PJI9_9ZZZZ</name>
<feature type="transmembrane region" description="Helical" evidence="5">
    <location>
        <begin position="83"/>
        <end position="105"/>
    </location>
</feature>